<evidence type="ECO:0000256" key="7">
    <source>
        <dbReference type="ARBA" id="ARBA00022730"/>
    </source>
</evidence>
<comment type="caution">
    <text evidence="10">The sequence shown here is derived from an EMBL/GenBank/DDBJ whole genome shotgun (WGS) entry which is preliminary data.</text>
</comment>
<dbReference type="PANTHER" id="PTHR12636">
    <property type="entry name" value="NEP1/MRA1"/>
    <property type="match status" value="1"/>
</dbReference>
<keyword evidence="5" id="KW-0808">Transferase</keyword>
<dbReference type="EMBL" id="CACRXK020043495">
    <property type="protein sequence ID" value="CAB4045936.1"/>
    <property type="molecule type" value="Genomic_DNA"/>
</dbReference>
<protein>
    <submittedName>
        <fullName evidence="10">Ribosomal RNA small subunit methyltransferase NEP1-like</fullName>
    </submittedName>
</protein>
<keyword evidence="3" id="KW-0698">rRNA processing</keyword>
<dbReference type="Pfam" id="PF03587">
    <property type="entry name" value="EMG1"/>
    <property type="match status" value="1"/>
</dbReference>
<feature type="non-terminal residue" evidence="10">
    <location>
        <position position="74"/>
    </location>
</feature>
<dbReference type="InterPro" id="IPR029028">
    <property type="entry name" value="Alpha/beta_knot_MTases"/>
</dbReference>
<evidence type="ECO:0000256" key="1">
    <source>
        <dbReference type="ARBA" id="ARBA00008115"/>
    </source>
</evidence>
<keyword evidence="7" id="KW-0699">rRNA-binding</keyword>
<evidence type="ECO:0000313" key="11">
    <source>
        <dbReference type="Proteomes" id="UP001152795"/>
    </source>
</evidence>
<comment type="similarity">
    <text evidence="1">Belongs to the class IV-like SAM-binding methyltransferase superfamily. RNA methyltransferase NEP1 family.</text>
</comment>
<dbReference type="AlphaFoldDB" id="A0A6S7KJ77"/>
<sequence>MAESGDEYERPRKMPKTLKEKDSGKRLIVVLEKASLETVKNGKNFELLNCDHHKGILKKNGRGIGSVRPDITHQ</sequence>
<gene>
    <name evidence="10" type="ORF">PACLA_8A062919</name>
</gene>
<proteinExistence type="inferred from homology"/>
<evidence type="ECO:0000256" key="3">
    <source>
        <dbReference type="ARBA" id="ARBA00022552"/>
    </source>
</evidence>
<evidence type="ECO:0000256" key="9">
    <source>
        <dbReference type="SAM" id="MobiDB-lite"/>
    </source>
</evidence>
<name>A0A6S7KJ77_PARCT</name>
<dbReference type="GO" id="GO:0032040">
    <property type="term" value="C:small-subunit processome"/>
    <property type="evidence" value="ECO:0007669"/>
    <property type="project" value="TreeGrafter"/>
</dbReference>
<organism evidence="10 11">
    <name type="scientific">Paramuricea clavata</name>
    <name type="common">Red gorgonian</name>
    <name type="synonym">Violescent sea-whip</name>
    <dbReference type="NCBI Taxonomy" id="317549"/>
    <lineage>
        <taxon>Eukaryota</taxon>
        <taxon>Metazoa</taxon>
        <taxon>Cnidaria</taxon>
        <taxon>Anthozoa</taxon>
        <taxon>Octocorallia</taxon>
        <taxon>Malacalcyonacea</taxon>
        <taxon>Plexauridae</taxon>
        <taxon>Paramuricea</taxon>
    </lineage>
</organism>
<keyword evidence="8" id="KW-0694">RNA-binding</keyword>
<feature type="compositionally biased region" description="Basic and acidic residues" evidence="9">
    <location>
        <begin position="7"/>
        <end position="23"/>
    </location>
</feature>
<dbReference type="InterPro" id="IPR005304">
    <property type="entry name" value="Rbsml_bgen_MeTrfase_EMG1/NEP1"/>
</dbReference>
<evidence type="ECO:0000256" key="4">
    <source>
        <dbReference type="ARBA" id="ARBA00022603"/>
    </source>
</evidence>
<dbReference type="Gene3D" id="3.40.1280.10">
    <property type="match status" value="1"/>
</dbReference>
<evidence type="ECO:0000256" key="2">
    <source>
        <dbReference type="ARBA" id="ARBA00022517"/>
    </source>
</evidence>
<keyword evidence="2" id="KW-0690">Ribosome biogenesis</keyword>
<dbReference type="Proteomes" id="UP001152795">
    <property type="component" value="Unassembled WGS sequence"/>
</dbReference>
<reference evidence="10" key="1">
    <citation type="submission" date="2020-04" db="EMBL/GenBank/DDBJ databases">
        <authorList>
            <person name="Alioto T."/>
            <person name="Alioto T."/>
            <person name="Gomez Garrido J."/>
        </authorList>
    </citation>
    <scope>NUCLEOTIDE SEQUENCE</scope>
    <source>
        <strain evidence="10">A484AB</strain>
    </source>
</reference>
<dbReference type="OrthoDB" id="269804at2759"/>
<evidence type="ECO:0000256" key="6">
    <source>
        <dbReference type="ARBA" id="ARBA00022691"/>
    </source>
</evidence>
<keyword evidence="4 10" id="KW-0489">Methyltransferase</keyword>
<evidence type="ECO:0000256" key="8">
    <source>
        <dbReference type="ARBA" id="ARBA00022884"/>
    </source>
</evidence>
<dbReference type="PANTHER" id="PTHR12636:SF5">
    <property type="entry name" value="RIBOSOMAL RNA SMALL SUBUNIT METHYLTRANSFERASE NEP1"/>
    <property type="match status" value="1"/>
</dbReference>
<dbReference type="SUPFAM" id="SSF75217">
    <property type="entry name" value="alpha/beta knot"/>
    <property type="match status" value="1"/>
</dbReference>
<feature type="region of interest" description="Disordered" evidence="9">
    <location>
        <begin position="1"/>
        <end position="23"/>
    </location>
</feature>
<keyword evidence="6" id="KW-0949">S-adenosyl-L-methionine</keyword>
<evidence type="ECO:0000313" key="10">
    <source>
        <dbReference type="EMBL" id="CAB4045936.1"/>
    </source>
</evidence>
<accession>A0A6S7KJ77</accession>
<dbReference type="InterPro" id="IPR029026">
    <property type="entry name" value="tRNA_m1G_MTases_N"/>
</dbReference>
<dbReference type="GO" id="GO:0019843">
    <property type="term" value="F:rRNA binding"/>
    <property type="evidence" value="ECO:0007669"/>
    <property type="project" value="UniProtKB-KW"/>
</dbReference>
<keyword evidence="11" id="KW-1185">Reference proteome</keyword>
<dbReference type="GO" id="GO:0070475">
    <property type="term" value="P:rRNA base methylation"/>
    <property type="evidence" value="ECO:0007669"/>
    <property type="project" value="InterPro"/>
</dbReference>
<evidence type="ECO:0000256" key="5">
    <source>
        <dbReference type="ARBA" id="ARBA00022679"/>
    </source>
</evidence>
<dbReference type="GO" id="GO:0070037">
    <property type="term" value="F:rRNA (pseudouridine) methyltransferase activity"/>
    <property type="evidence" value="ECO:0007669"/>
    <property type="project" value="InterPro"/>
</dbReference>